<dbReference type="Proteomes" id="UP000271227">
    <property type="component" value="Unassembled WGS sequence"/>
</dbReference>
<dbReference type="Gene3D" id="1.20.1050.10">
    <property type="match status" value="1"/>
</dbReference>
<dbReference type="PANTHER" id="PTHR42673">
    <property type="entry name" value="MALEYLACETOACETATE ISOMERASE"/>
    <property type="match status" value="1"/>
</dbReference>
<evidence type="ECO:0000259" key="2">
    <source>
        <dbReference type="PROSITE" id="PS50404"/>
    </source>
</evidence>
<dbReference type="CDD" id="cd03042">
    <property type="entry name" value="GST_N_Zeta"/>
    <property type="match status" value="1"/>
</dbReference>
<organism evidence="4 5">
    <name type="scientific">Eilatimonas milleporae</name>
    <dbReference type="NCBI Taxonomy" id="911205"/>
    <lineage>
        <taxon>Bacteria</taxon>
        <taxon>Pseudomonadati</taxon>
        <taxon>Pseudomonadota</taxon>
        <taxon>Alphaproteobacteria</taxon>
        <taxon>Kordiimonadales</taxon>
        <taxon>Kordiimonadaceae</taxon>
        <taxon>Eilatimonas</taxon>
    </lineage>
</organism>
<dbReference type="InterPro" id="IPR004046">
    <property type="entry name" value="GST_C"/>
</dbReference>
<dbReference type="AlphaFoldDB" id="A0A3M0CFU7"/>
<gene>
    <name evidence="4" type="ORF">BXY39_1104</name>
</gene>
<dbReference type="PROSITE" id="PS50404">
    <property type="entry name" value="GST_NTER"/>
    <property type="match status" value="1"/>
</dbReference>
<name>A0A3M0CFU7_9PROT</name>
<dbReference type="SFLD" id="SFLDS00019">
    <property type="entry name" value="Glutathione_Transferase_(cytos"/>
    <property type="match status" value="1"/>
</dbReference>
<dbReference type="PROSITE" id="PS50405">
    <property type="entry name" value="GST_CTER"/>
    <property type="match status" value="1"/>
</dbReference>
<sequence>MSTDGPCQRKLYNYFRSSASYRVRIALAHKGLSYDYVPVNIMPKVSEQKDAAYKALNPQMRIPFYRDHAVSISQSPAILEYLEECFPDPPLLPGDHAGRALVRQMAALVGCDIHPLNNLSVLTYLKRDLGADDAAVDAWYSHWITQGFQALETLAAASDMRGTFLYGDSPTLADVYLVPQMWNARRFNVSLEAFPLLTAIDAAACALPAFADAAPEVQPDTPEEMRA</sequence>
<reference evidence="4 5" key="1">
    <citation type="submission" date="2018-10" db="EMBL/GenBank/DDBJ databases">
        <title>Genomic Encyclopedia of Archaeal and Bacterial Type Strains, Phase II (KMG-II): from individual species to whole genera.</title>
        <authorList>
            <person name="Goeker M."/>
        </authorList>
    </citation>
    <scope>NUCLEOTIDE SEQUENCE [LARGE SCALE GENOMIC DNA]</scope>
    <source>
        <strain evidence="4 5">DSM 25217</strain>
    </source>
</reference>
<dbReference type="InterPro" id="IPR036282">
    <property type="entry name" value="Glutathione-S-Trfase_C_sf"/>
</dbReference>
<evidence type="ECO:0000256" key="1">
    <source>
        <dbReference type="ARBA" id="ARBA00010007"/>
    </source>
</evidence>
<dbReference type="CDD" id="cd03191">
    <property type="entry name" value="GST_C_Zeta"/>
    <property type="match status" value="1"/>
</dbReference>
<dbReference type="Pfam" id="PF00043">
    <property type="entry name" value="GST_C"/>
    <property type="match status" value="1"/>
</dbReference>
<dbReference type="FunFam" id="1.20.1050.10:FF:000010">
    <property type="entry name" value="Maleylacetoacetate isomerase isoform 1"/>
    <property type="match status" value="1"/>
</dbReference>
<evidence type="ECO:0000313" key="5">
    <source>
        <dbReference type="Proteomes" id="UP000271227"/>
    </source>
</evidence>
<dbReference type="Pfam" id="PF13417">
    <property type="entry name" value="GST_N_3"/>
    <property type="match status" value="1"/>
</dbReference>
<keyword evidence="4" id="KW-0413">Isomerase</keyword>
<dbReference type="GO" id="GO:0006749">
    <property type="term" value="P:glutathione metabolic process"/>
    <property type="evidence" value="ECO:0007669"/>
    <property type="project" value="TreeGrafter"/>
</dbReference>
<dbReference type="InterPro" id="IPR036249">
    <property type="entry name" value="Thioredoxin-like_sf"/>
</dbReference>
<evidence type="ECO:0000259" key="3">
    <source>
        <dbReference type="PROSITE" id="PS50405"/>
    </source>
</evidence>
<dbReference type="NCBIfam" id="TIGR01262">
    <property type="entry name" value="maiA"/>
    <property type="match status" value="1"/>
</dbReference>
<dbReference type="SUPFAM" id="SSF52833">
    <property type="entry name" value="Thioredoxin-like"/>
    <property type="match status" value="1"/>
</dbReference>
<evidence type="ECO:0000313" key="4">
    <source>
        <dbReference type="EMBL" id="RMB08471.1"/>
    </source>
</evidence>
<dbReference type="SFLD" id="SFLDG00358">
    <property type="entry name" value="Main_(cytGST)"/>
    <property type="match status" value="1"/>
</dbReference>
<dbReference type="InterPro" id="IPR040079">
    <property type="entry name" value="Glutathione_S-Trfase"/>
</dbReference>
<dbReference type="GO" id="GO:0016034">
    <property type="term" value="F:maleylacetoacetate isomerase activity"/>
    <property type="evidence" value="ECO:0007669"/>
    <property type="project" value="TreeGrafter"/>
</dbReference>
<dbReference type="PANTHER" id="PTHR42673:SF21">
    <property type="entry name" value="GLUTATHIONE S-TRANSFERASE YFCF"/>
    <property type="match status" value="1"/>
</dbReference>
<accession>A0A3M0CFU7</accession>
<dbReference type="GO" id="GO:0004364">
    <property type="term" value="F:glutathione transferase activity"/>
    <property type="evidence" value="ECO:0007669"/>
    <property type="project" value="TreeGrafter"/>
</dbReference>
<dbReference type="InterPro" id="IPR034330">
    <property type="entry name" value="GST_Zeta_C"/>
</dbReference>
<dbReference type="RefSeq" id="WP_121937835.1">
    <property type="nucleotide sequence ID" value="NZ_REFR01000010.1"/>
</dbReference>
<comment type="similarity">
    <text evidence="1">Belongs to the GST superfamily. Zeta family.</text>
</comment>
<dbReference type="EMBL" id="REFR01000010">
    <property type="protein sequence ID" value="RMB08471.1"/>
    <property type="molecule type" value="Genomic_DNA"/>
</dbReference>
<dbReference type="InterPro" id="IPR005955">
    <property type="entry name" value="GST_Zeta"/>
</dbReference>
<dbReference type="Gene3D" id="3.40.30.10">
    <property type="entry name" value="Glutaredoxin"/>
    <property type="match status" value="1"/>
</dbReference>
<feature type="domain" description="GST C-terminal" evidence="3">
    <location>
        <begin position="95"/>
        <end position="223"/>
    </location>
</feature>
<dbReference type="SUPFAM" id="SSF47616">
    <property type="entry name" value="GST C-terminal domain-like"/>
    <property type="match status" value="1"/>
</dbReference>
<keyword evidence="5" id="KW-1185">Reference proteome</keyword>
<dbReference type="GO" id="GO:0006559">
    <property type="term" value="P:L-phenylalanine catabolic process"/>
    <property type="evidence" value="ECO:0007669"/>
    <property type="project" value="TreeGrafter"/>
</dbReference>
<dbReference type="InterPro" id="IPR004045">
    <property type="entry name" value="Glutathione_S-Trfase_N"/>
</dbReference>
<dbReference type="InterPro" id="IPR034333">
    <property type="entry name" value="GST_Zeta_N"/>
</dbReference>
<proteinExistence type="inferred from homology"/>
<dbReference type="GO" id="GO:0005737">
    <property type="term" value="C:cytoplasm"/>
    <property type="evidence" value="ECO:0007669"/>
    <property type="project" value="InterPro"/>
</dbReference>
<protein>
    <submittedName>
        <fullName evidence="4">Maleylpyruvate isomerase</fullName>
    </submittedName>
</protein>
<comment type="caution">
    <text evidence="4">The sequence shown here is derived from an EMBL/GenBank/DDBJ whole genome shotgun (WGS) entry which is preliminary data.</text>
</comment>
<feature type="domain" description="GST N-terminal" evidence="2">
    <location>
        <begin position="7"/>
        <end position="90"/>
    </location>
</feature>
<keyword evidence="4" id="KW-0670">Pyruvate</keyword>
<dbReference type="InParanoid" id="A0A3M0CFU7"/>
<dbReference type="InterPro" id="IPR010987">
    <property type="entry name" value="Glutathione-S-Trfase_C-like"/>
</dbReference>
<dbReference type="OrthoDB" id="509852at2"/>